<organism evidence="1 2">
    <name type="scientific">Globodera rostochiensis</name>
    <name type="common">Golden nematode worm</name>
    <name type="synonym">Heterodera rostochiensis</name>
    <dbReference type="NCBI Taxonomy" id="31243"/>
    <lineage>
        <taxon>Eukaryota</taxon>
        <taxon>Metazoa</taxon>
        <taxon>Ecdysozoa</taxon>
        <taxon>Nematoda</taxon>
        <taxon>Chromadorea</taxon>
        <taxon>Rhabditida</taxon>
        <taxon>Tylenchina</taxon>
        <taxon>Tylenchomorpha</taxon>
        <taxon>Tylenchoidea</taxon>
        <taxon>Heteroderidae</taxon>
        <taxon>Heteroderinae</taxon>
        <taxon>Globodera</taxon>
    </lineage>
</organism>
<evidence type="ECO:0000313" key="1">
    <source>
        <dbReference type="Proteomes" id="UP000887572"/>
    </source>
</evidence>
<evidence type="ECO:0000313" key="2">
    <source>
        <dbReference type="WBParaSite" id="Gr19_v10_g4784.t1"/>
    </source>
</evidence>
<name>A0A914HXV1_GLORO</name>
<dbReference type="CDD" id="cd11304">
    <property type="entry name" value="Cadherin_repeat"/>
    <property type="match status" value="1"/>
</dbReference>
<reference evidence="2" key="1">
    <citation type="submission" date="2022-11" db="UniProtKB">
        <authorList>
            <consortium name="WormBaseParasite"/>
        </authorList>
    </citation>
    <scope>IDENTIFICATION</scope>
</reference>
<proteinExistence type="predicted"/>
<accession>A0A914HXV1</accession>
<dbReference type="WBParaSite" id="Gr19_v10_g4784.t1">
    <property type="protein sequence ID" value="Gr19_v10_g4784.t1"/>
    <property type="gene ID" value="Gr19_v10_g4784"/>
</dbReference>
<dbReference type="AlphaFoldDB" id="A0A914HXV1"/>
<dbReference type="Proteomes" id="UP000887572">
    <property type="component" value="Unplaced"/>
</dbReference>
<sequence length="72" mass="8399">MSERAEPSWPLTPPFRFFLHWKCAVPMRKCGVMPNRIKSSANLFSLDTVSAEVRLAKALDRETQQRHVLKMR</sequence>
<protein>
    <submittedName>
        <fullName evidence="2">Uncharacterized protein</fullName>
    </submittedName>
</protein>
<keyword evidence="1" id="KW-1185">Reference proteome</keyword>